<reference evidence="1 2" key="1">
    <citation type="submission" date="2015-12" db="EMBL/GenBank/DDBJ databases">
        <title>Streptococcus penaeicida sp. nov.</title>
        <authorList>
            <person name="Gomez-Gil B."/>
            <person name="Morales-Covarrubias M."/>
        </authorList>
    </citation>
    <scope>NUCLEOTIDE SEQUENCE [LARGE SCALE GENOMIC DNA]</scope>
    <source>
        <strain evidence="1 2">CAIM 1838</strain>
    </source>
</reference>
<dbReference type="PANTHER" id="PTHR40448">
    <property type="entry name" value="TWO-COMPONENT SENSOR HISTIDINE KINASE"/>
    <property type="match status" value="1"/>
</dbReference>
<name>A0A2N8LAD3_9STRE</name>
<comment type="caution">
    <text evidence="1">The sequence shown here is derived from an EMBL/GenBank/DDBJ whole genome shotgun (WGS) entry which is preliminary data.</text>
</comment>
<protein>
    <recommendedName>
        <fullName evidence="3">Histidine kinase</fullName>
    </recommendedName>
</protein>
<organism evidence="1 2">
    <name type="scientific">Streptococcus penaeicida</name>
    <dbReference type="NCBI Taxonomy" id="1765960"/>
    <lineage>
        <taxon>Bacteria</taxon>
        <taxon>Bacillati</taxon>
        <taxon>Bacillota</taxon>
        <taxon>Bacilli</taxon>
        <taxon>Lactobacillales</taxon>
        <taxon>Streptococcaceae</taxon>
        <taxon>Streptococcus</taxon>
    </lineage>
</organism>
<evidence type="ECO:0008006" key="3">
    <source>
        <dbReference type="Google" id="ProtNLM"/>
    </source>
</evidence>
<dbReference type="PANTHER" id="PTHR40448:SF1">
    <property type="entry name" value="TWO-COMPONENT SENSOR HISTIDINE KINASE"/>
    <property type="match status" value="1"/>
</dbReference>
<evidence type="ECO:0000313" key="2">
    <source>
        <dbReference type="Proteomes" id="UP000235963"/>
    </source>
</evidence>
<dbReference type="OrthoDB" id="1656061at2"/>
<dbReference type="Proteomes" id="UP000235963">
    <property type="component" value="Unassembled WGS sequence"/>
</dbReference>
<dbReference type="GO" id="GO:0042802">
    <property type="term" value="F:identical protein binding"/>
    <property type="evidence" value="ECO:0007669"/>
    <property type="project" value="TreeGrafter"/>
</dbReference>
<evidence type="ECO:0000313" key="1">
    <source>
        <dbReference type="EMBL" id="PND47121.1"/>
    </source>
</evidence>
<dbReference type="EMBL" id="LOCM01000032">
    <property type="protein sequence ID" value="PND47121.1"/>
    <property type="molecule type" value="Genomic_DNA"/>
</dbReference>
<dbReference type="AlphaFoldDB" id="A0A2N8LAD3"/>
<gene>
    <name evidence="1" type="ORF">AT575_08875</name>
</gene>
<sequence>MIVLLFFCIFLFVMSHLSTYARQLAVSQIEEEKVQHIELLEKYNDYIEELYKSIKSFKHDYDNMLITLTASIDSQDMETIEKAFYSIVDQMETSVERPLSINLERFDKVQAFDLKTLLALRFYEANQKGIDTAVKIDQPLKSEITDPSNMIVIISTIVKLAIERSERTNDPYLSFSYRTIDKHQSFQVISNTDLRSELKNMALLDLIERSNLILDAYLEKYPQMTYRSKIIDNKYSQSLHFDNNQKER</sequence>
<proteinExistence type="predicted"/>
<keyword evidence="2" id="KW-1185">Reference proteome</keyword>
<dbReference type="RefSeq" id="WP_102778045.1">
    <property type="nucleotide sequence ID" value="NZ_LOCM01000032.1"/>
</dbReference>
<accession>A0A2N8LAD3</accession>